<keyword evidence="7 10" id="KW-0472">Membrane</keyword>
<feature type="transmembrane region" description="Helical" evidence="10">
    <location>
        <begin position="108"/>
        <end position="134"/>
    </location>
</feature>
<comment type="caution">
    <text evidence="10">Lacks conserved residue(s) required for the propagation of feature annotation.</text>
</comment>
<organism evidence="11">
    <name type="scientific">Timema californicum</name>
    <name type="common">California timema</name>
    <name type="synonym">Walking stick</name>
    <dbReference type="NCBI Taxonomy" id="61474"/>
    <lineage>
        <taxon>Eukaryota</taxon>
        <taxon>Metazoa</taxon>
        <taxon>Ecdysozoa</taxon>
        <taxon>Arthropoda</taxon>
        <taxon>Hexapoda</taxon>
        <taxon>Insecta</taxon>
        <taxon>Pterygota</taxon>
        <taxon>Neoptera</taxon>
        <taxon>Polyneoptera</taxon>
        <taxon>Phasmatodea</taxon>
        <taxon>Timematodea</taxon>
        <taxon>Timematoidea</taxon>
        <taxon>Timematidae</taxon>
        <taxon>Timema</taxon>
    </lineage>
</organism>
<feature type="transmembrane region" description="Helical" evidence="10">
    <location>
        <begin position="20"/>
        <end position="40"/>
    </location>
</feature>
<sequence length="429" mass="49681">MLRLVGLRQTIEGSRTYPLYTVFVMLIIIINLFLQVMQAYSSWGDLISVTETSFLILTVTGFLCKATHMILKQSEVDDLVARLEQELTYDCHRYCEQVINESGKRGDLLTYMITIFCMSTGTFWAVSPFIISAFNQDIPMMLPLKSWYPFDVSETPYYEITYAFQILSIYVFVPTYCAVSCFYVVLIVHTCSRFDMLKVMLRLVSKKTMDKTSREMVHMHLTCSYMEVKRRNRLRIPLKAYCESDARPEEEGTRSDASRLFNCDPWIEVWRSARRADVSGPTASPMFGVRVWHGSAWCVSHSVQDAAYECQWYGCDKPFKRAVQMIMLRAQRPSKLTAGKMYTMTLPTFTLNPTEIIEFLKFASFLAISIVELLLYCWHGNEIIFQSGSVQTTAYECQWYSSDKVFQRAVQMIILRAQRLGCTDSWEDV</sequence>
<keyword evidence="5 10" id="KW-0552">Olfaction</keyword>
<keyword evidence="2" id="KW-1003">Cell membrane</keyword>
<accession>A0A7R9J5H0</accession>
<name>A0A7R9J5H0_TIMCA</name>
<keyword evidence="9 10" id="KW-0807">Transducer</keyword>
<evidence type="ECO:0000256" key="8">
    <source>
        <dbReference type="ARBA" id="ARBA00023170"/>
    </source>
</evidence>
<keyword evidence="6 10" id="KW-1133">Transmembrane helix</keyword>
<evidence type="ECO:0000256" key="7">
    <source>
        <dbReference type="ARBA" id="ARBA00023136"/>
    </source>
</evidence>
<dbReference type="InterPro" id="IPR004117">
    <property type="entry name" value="7tm6_olfct_rcpt"/>
</dbReference>
<dbReference type="AlphaFoldDB" id="A0A7R9J5H0"/>
<evidence type="ECO:0000256" key="4">
    <source>
        <dbReference type="ARBA" id="ARBA00022692"/>
    </source>
</evidence>
<dbReference type="GO" id="GO:0005549">
    <property type="term" value="F:odorant binding"/>
    <property type="evidence" value="ECO:0007669"/>
    <property type="project" value="InterPro"/>
</dbReference>
<keyword evidence="8 10" id="KW-0675">Receptor</keyword>
<gene>
    <name evidence="11" type="ORF">TCMB3V08_LOCUS5722</name>
</gene>
<comment type="similarity">
    <text evidence="10">Belongs to the insect chemoreceptor superfamily. Heteromeric odorant receptor channel (TC 1.A.69) family.</text>
</comment>
<protein>
    <recommendedName>
        <fullName evidence="10">Odorant receptor</fullName>
    </recommendedName>
</protein>
<evidence type="ECO:0000256" key="2">
    <source>
        <dbReference type="ARBA" id="ARBA00022475"/>
    </source>
</evidence>
<evidence type="ECO:0000256" key="6">
    <source>
        <dbReference type="ARBA" id="ARBA00022989"/>
    </source>
</evidence>
<evidence type="ECO:0000256" key="1">
    <source>
        <dbReference type="ARBA" id="ARBA00004651"/>
    </source>
</evidence>
<feature type="transmembrane region" description="Helical" evidence="10">
    <location>
        <begin position="46"/>
        <end position="64"/>
    </location>
</feature>
<dbReference type="PANTHER" id="PTHR21137:SF35">
    <property type="entry name" value="ODORANT RECEPTOR 19A-RELATED"/>
    <property type="match status" value="1"/>
</dbReference>
<dbReference type="GO" id="GO:0005886">
    <property type="term" value="C:plasma membrane"/>
    <property type="evidence" value="ECO:0007669"/>
    <property type="project" value="UniProtKB-SubCell"/>
</dbReference>
<evidence type="ECO:0000313" key="11">
    <source>
        <dbReference type="EMBL" id="CAD7573081.1"/>
    </source>
</evidence>
<keyword evidence="3 10" id="KW-0716">Sensory transduction</keyword>
<dbReference type="GO" id="GO:0004984">
    <property type="term" value="F:olfactory receptor activity"/>
    <property type="evidence" value="ECO:0007669"/>
    <property type="project" value="InterPro"/>
</dbReference>
<dbReference type="EMBL" id="OE181395">
    <property type="protein sequence ID" value="CAD7573081.1"/>
    <property type="molecule type" value="Genomic_DNA"/>
</dbReference>
<feature type="transmembrane region" description="Helical" evidence="10">
    <location>
        <begin position="162"/>
        <end position="188"/>
    </location>
</feature>
<proteinExistence type="inferred from homology"/>
<reference evidence="11" key="1">
    <citation type="submission" date="2020-11" db="EMBL/GenBank/DDBJ databases">
        <authorList>
            <person name="Tran Van P."/>
        </authorList>
    </citation>
    <scope>NUCLEOTIDE SEQUENCE</scope>
</reference>
<evidence type="ECO:0000256" key="10">
    <source>
        <dbReference type="RuleBase" id="RU351113"/>
    </source>
</evidence>
<evidence type="ECO:0000256" key="3">
    <source>
        <dbReference type="ARBA" id="ARBA00022606"/>
    </source>
</evidence>
<evidence type="ECO:0000256" key="9">
    <source>
        <dbReference type="ARBA" id="ARBA00023224"/>
    </source>
</evidence>
<keyword evidence="4 10" id="KW-0812">Transmembrane</keyword>
<dbReference type="GO" id="GO:0007165">
    <property type="term" value="P:signal transduction"/>
    <property type="evidence" value="ECO:0007669"/>
    <property type="project" value="UniProtKB-KW"/>
</dbReference>
<evidence type="ECO:0000256" key="5">
    <source>
        <dbReference type="ARBA" id="ARBA00022725"/>
    </source>
</evidence>
<dbReference type="PANTHER" id="PTHR21137">
    <property type="entry name" value="ODORANT RECEPTOR"/>
    <property type="match status" value="1"/>
</dbReference>
<comment type="subcellular location">
    <subcellularLocation>
        <location evidence="1 10">Cell membrane</location>
        <topology evidence="1 10">Multi-pass membrane protein</topology>
    </subcellularLocation>
</comment>
<dbReference type="Pfam" id="PF02949">
    <property type="entry name" value="7tm_6"/>
    <property type="match status" value="3"/>
</dbReference>